<keyword evidence="7 13" id="KW-0798">TonB box</keyword>
<evidence type="ECO:0000256" key="13">
    <source>
        <dbReference type="RuleBase" id="RU003357"/>
    </source>
</evidence>
<dbReference type="NCBIfam" id="TIGR01785">
    <property type="entry name" value="TonB-hemin"/>
    <property type="match status" value="1"/>
</dbReference>
<evidence type="ECO:0000256" key="10">
    <source>
        <dbReference type="ARBA" id="ARBA00023237"/>
    </source>
</evidence>
<evidence type="ECO:0000256" key="6">
    <source>
        <dbReference type="ARBA" id="ARBA00022729"/>
    </source>
</evidence>
<dbReference type="OrthoDB" id="9760333at2"/>
<organism evidence="17 18">
    <name type="scientific">Devosia limi DSM 17137</name>
    <dbReference type="NCBI Taxonomy" id="1121477"/>
    <lineage>
        <taxon>Bacteria</taxon>
        <taxon>Pseudomonadati</taxon>
        <taxon>Pseudomonadota</taxon>
        <taxon>Alphaproteobacteria</taxon>
        <taxon>Hyphomicrobiales</taxon>
        <taxon>Devosiaceae</taxon>
        <taxon>Devosia</taxon>
    </lineage>
</organism>
<dbReference type="GO" id="GO:0044718">
    <property type="term" value="P:siderophore transmembrane transport"/>
    <property type="evidence" value="ECO:0007669"/>
    <property type="project" value="TreeGrafter"/>
</dbReference>
<accession>A0A1M4Y9B8</accession>
<dbReference type="GO" id="GO:0015232">
    <property type="term" value="F:heme transmembrane transporter activity"/>
    <property type="evidence" value="ECO:0007669"/>
    <property type="project" value="InterPro"/>
</dbReference>
<sequence>MTYHERSAYVAAPISKNLRLALIGGTALVSSLLMAGSVQAQADLTTTQATQLQRLTVTATRNASKVLDVPMTVSVISAEDLDKRVVRDIQDLVRYEPGVNVTRQTAITNPFGQLTGFTIRGMGGNRVQMLVDGSRLQEQIIDGSRDFVDPFNLKTVEIVRGPNSVLWGADALGGVVAFQTKDPSDILQGMDKPWGVEIKTAFDSFDNSWRKQITAAYDFGDVEILGSFGNLTSTEPKAIKADPEGGIWGCPIRPDYFRCNQLYPADTSAYNGLVKVVWTPNADHEIKLTGEFFDRNTVVQQIWDSGAVATGVPTASAYVSNAYPRTLDMERYRFAISHDWQVGADWLDSVKWNVSYSPQARRMDSTSYRTYANRRTTVQSIRDYSENFWEADLQLQSSFDLGATNHTLTYGFDGDFMRGDYTSSTATWDSRTGLTTTVVGNSGFSFPRTETIRADFFVQDEIKLLDERLTITPGARLATYHIDPTVDPTYTGLPGYAPAPISSVELLKKLSVTYELDDNYSVYAAYGEGFKMPNAQQLFQSSSNPFTAPPSTIVPNPDLKPEAVKNYEVGLRGEFDNGWFSASAFYSNYDNFIRSLQEVPGKPNHYWSNNVEEVHLWGIELGGEYEFYENIFATGNVSWQKGVQRISAGAAETAFDGAVPLTAVLGLRYEIPEHGLEFEVMGTFAAGQSERASPTSFKTEGYAVFDAFGTWKPSENVEINFGVQNIFDTAYFPNTLSGYAATPSSAAVAAQNPLELQRGPGRTFKIGTTVRF</sequence>
<dbReference type="PANTHER" id="PTHR30069">
    <property type="entry name" value="TONB-DEPENDENT OUTER MEMBRANE RECEPTOR"/>
    <property type="match status" value="1"/>
</dbReference>
<evidence type="ECO:0000313" key="17">
    <source>
        <dbReference type="EMBL" id="SHF02258.1"/>
    </source>
</evidence>
<evidence type="ECO:0000256" key="9">
    <source>
        <dbReference type="ARBA" id="ARBA00023170"/>
    </source>
</evidence>
<feature type="domain" description="TonB-dependent receptor plug" evidence="16">
    <location>
        <begin position="66"/>
        <end position="175"/>
    </location>
</feature>
<dbReference type="InterPro" id="IPR000531">
    <property type="entry name" value="Beta-barrel_TonB"/>
</dbReference>
<feature type="domain" description="TonB-dependent receptor-like beta-barrel" evidence="15">
    <location>
        <begin position="310"/>
        <end position="726"/>
    </location>
</feature>
<evidence type="ECO:0000256" key="2">
    <source>
        <dbReference type="ARBA" id="ARBA00009810"/>
    </source>
</evidence>
<dbReference type="InterPro" id="IPR036942">
    <property type="entry name" value="Beta-barrel_TonB_sf"/>
</dbReference>
<keyword evidence="8 11" id="KW-0472">Membrane</keyword>
<dbReference type="InterPro" id="IPR010949">
    <property type="entry name" value="TonB_Hb/transfer/lactofer_rcpt"/>
</dbReference>
<comment type="subcellular location">
    <subcellularLocation>
        <location evidence="1 11">Cell outer membrane</location>
        <topology evidence="1 11">Multi-pass membrane protein</topology>
    </subcellularLocation>
</comment>
<gene>
    <name evidence="17" type="ORF">SAMN02745223_01597</name>
</gene>
<evidence type="ECO:0000256" key="1">
    <source>
        <dbReference type="ARBA" id="ARBA00004571"/>
    </source>
</evidence>
<dbReference type="EMBL" id="FQVC01000004">
    <property type="protein sequence ID" value="SHF02258.1"/>
    <property type="molecule type" value="Genomic_DNA"/>
</dbReference>
<keyword evidence="5 11" id="KW-0812">Transmembrane</keyword>
<evidence type="ECO:0000256" key="11">
    <source>
        <dbReference type="PROSITE-ProRule" id="PRU01360"/>
    </source>
</evidence>
<dbReference type="GO" id="GO:0015344">
    <property type="term" value="F:siderophore uptake transmembrane transporter activity"/>
    <property type="evidence" value="ECO:0007669"/>
    <property type="project" value="TreeGrafter"/>
</dbReference>
<protein>
    <submittedName>
        <fullName evidence="17">Hemoglobin/transferrin/lactoferrin receptor protein</fullName>
    </submittedName>
</protein>
<dbReference type="InterPro" id="IPR039426">
    <property type="entry name" value="TonB-dep_rcpt-like"/>
</dbReference>
<keyword evidence="4 11" id="KW-1134">Transmembrane beta strand</keyword>
<dbReference type="NCBIfam" id="TIGR01786">
    <property type="entry name" value="TonB-hemlactrns"/>
    <property type="match status" value="1"/>
</dbReference>
<evidence type="ECO:0000259" key="15">
    <source>
        <dbReference type="Pfam" id="PF00593"/>
    </source>
</evidence>
<dbReference type="Gene3D" id="2.40.170.20">
    <property type="entry name" value="TonB-dependent receptor, beta-barrel domain"/>
    <property type="match status" value="1"/>
</dbReference>
<keyword evidence="3 11" id="KW-0813">Transport</keyword>
<evidence type="ECO:0000256" key="8">
    <source>
        <dbReference type="ARBA" id="ARBA00023136"/>
    </source>
</evidence>
<dbReference type="InterPro" id="IPR011276">
    <property type="entry name" value="TonB_haem/Hb_rcpt"/>
</dbReference>
<dbReference type="Gene3D" id="2.170.130.10">
    <property type="entry name" value="TonB-dependent receptor, plug domain"/>
    <property type="match status" value="1"/>
</dbReference>
<evidence type="ECO:0000259" key="16">
    <source>
        <dbReference type="Pfam" id="PF07715"/>
    </source>
</evidence>
<dbReference type="SUPFAM" id="SSF56935">
    <property type="entry name" value="Porins"/>
    <property type="match status" value="1"/>
</dbReference>
<feature type="chain" id="PRO_5009908418" evidence="14">
    <location>
        <begin position="43"/>
        <end position="772"/>
    </location>
</feature>
<evidence type="ECO:0000256" key="14">
    <source>
        <dbReference type="SAM" id="SignalP"/>
    </source>
</evidence>
<keyword evidence="6 14" id="KW-0732">Signal</keyword>
<evidence type="ECO:0000313" key="18">
    <source>
        <dbReference type="Proteomes" id="UP000184533"/>
    </source>
</evidence>
<feature type="short sequence motif" description="TonB C-terminal box" evidence="12">
    <location>
        <begin position="755"/>
        <end position="772"/>
    </location>
</feature>
<dbReference type="CDD" id="cd01347">
    <property type="entry name" value="ligand_gated_channel"/>
    <property type="match status" value="1"/>
</dbReference>
<feature type="signal peptide" evidence="14">
    <location>
        <begin position="1"/>
        <end position="42"/>
    </location>
</feature>
<dbReference type="GO" id="GO:0009279">
    <property type="term" value="C:cell outer membrane"/>
    <property type="evidence" value="ECO:0007669"/>
    <property type="project" value="UniProtKB-SubCell"/>
</dbReference>
<evidence type="ECO:0000256" key="4">
    <source>
        <dbReference type="ARBA" id="ARBA00022452"/>
    </source>
</evidence>
<dbReference type="Pfam" id="PF07715">
    <property type="entry name" value="Plug"/>
    <property type="match status" value="1"/>
</dbReference>
<name>A0A1M4Y9B8_9HYPH</name>
<keyword evidence="9 17" id="KW-0675">Receptor</keyword>
<evidence type="ECO:0000256" key="7">
    <source>
        <dbReference type="ARBA" id="ARBA00023077"/>
    </source>
</evidence>
<dbReference type="AlphaFoldDB" id="A0A1M4Y9B8"/>
<keyword evidence="10 11" id="KW-0998">Cell outer membrane</keyword>
<evidence type="ECO:0000256" key="5">
    <source>
        <dbReference type="ARBA" id="ARBA00022692"/>
    </source>
</evidence>
<proteinExistence type="inferred from homology"/>
<dbReference type="InterPro" id="IPR037066">
    <property type="entry name" value="Plug_dom_sf"/>
</dbReference>
<dbReference type="InterPro" id="IPR010917">
    <property type="entry name" value="TonB_rcpt_CS"/>
</dbReference>
<dbReference type="PROSITE" id="PS01156">
    <property type="entry name" value="TONB_DEPENDENT_REC_2"/>
    <property type="match status" value="1"/>
</dbReference>
<dbReference type="InterPro" id="IPR012910">
    <property type="entry name" value="Plug_dom"/>
</dbReference>
<dbReference type="PROSITE" id="PS52016">
    <property type="entry name" value="TONB_DEPENDENT_REC_3"/>
    <property type="match status" value="1"/>
</dbReference>
<evidence type="ECO:0000256" key="3">
    <source>
        <dbReference type="ARBA" id="ARBA00022448"/>
    </source>
</evidence>
<dbReference type="RefSeq" id="WP_052950511.1">
    <property type="nucleotide sequence ID" value="NZ_FQVC01000004.1"/>
</dbReference>
<dbReference type="Pfam" id="PF00593">
    <property type="entry name" value="TonB_dep_Rec_b-barrel"/>
    <property type="match status" value="1"/>
</dbReference>
<dbReference type="PANTHER" id="PTHR30069:SF29">
    <property type="entry name" value="HEMOGLOBIN AND HEMOGLOBIN-HAPTOGLOBIN-BINDING PROTEIN 1-RELATED"/>
    <property type="match status" value="1"/>
</dbReference>
<comment type="similarity">
    <text evidence="2 11 13">Belongs to the TonB-dependent receptor family.</text>
</comment>
<reference evidence="17 18" key="1">
    <citation type="submission" date="2016-11" db="EMBL/GenBank/DDBJ databases">
        <authorList>
            <person name="Jaros S."/>
            <person name="Januszkiewicz K."/>
            <person name="Wedrychowicz H."/>
        </authorList>
    </citation>
    <scope>NUCLEOTIDE SEQUENCE [LARGE SCALE GENOMIC DNA]</scope>
    <source>
        <strain evidence="17 18">DSM 17137</strain>
    </source>
</reference>
<dbReference type="Proteomes" id="UP000184533">
    <property type="component" value="Unassembled WGS sequence"/>
</dbReference>
<evidence type="ECO:0000256" key="12">
    <source>
        <dbReference type="PROSITE-ProRule" id="PRU10144"/>
    </source>
</evidence>